<gene>
    <name evidence="3" type="ORF">UV61_C0001G0103</name>
</gene>
<evidence type="ECO:0000313" key="4">
    <source>
        <dbReference type="Proteomes" id="UP000034050"/>
    </source>
</evidence>
<dbReference type="AlphaFoldDB" id="A0A0G1EXM2"/>
<dbReference type="Gene3D" id="3.40.1620.10">
    <property type="entry name" value="YefM-like domain"/>
    <property type="match status" value="1"/>
</dbReference>
<dbReference type="Pfam" id="PF02604">
    <property type="entry name" value="PhdYeFM_antitox"/>
    <property type="match status" value="1"/>
</dbReference>
<comment type="caution">
    <text evidence="3">The sequence shown here is derived from an EMBL/GenBank/DDBJ whole genome shotgun (WGS) entry which is preliminary data.</text>
</comment>
<dbReference type="InterPro" id="IPR036165">
    <property type="entry name" value="YefM-like_sf"/>
</dbReference>
<organism evidence="3 4">
    <name type="scientific">Candidatus Gottesmanbacteria bacterium GW2011_GWB1_43_11</name>
    <dbReference type="NCBI Taxonomy" id="1618446"/>
    <lineage>
        <taxon>Bacteria</taxon>
        <taxon>Candidatus Gottesmaniibacteriota</taxon>
    </lineage>
</organism>
<dbReference type="NCBIfam" id="TIGR01552">
    <property type="entry name" value="phd_fam"/>
    <property type="match status" value="1"/>
</dbReference>
<dbReference type="EMBL" id="LCFD01000001">
    <property type="protein sequence ID" value="KKS87696.1"/>
    <property type="molecule type" value="Genomic_DNA"/>
</dbReference>
<dbReference type="SUPFAM" id="SSF143120">
    <property type="entry name" value="YefM-like"/>
    <property type="match status" value="1"/>
</dbReference>
<evidence type="ECO:0000256" key="2">
    <source>
        <dbReference type="RuleBase" id="RU362080"/>
    </source>
</evidence>
<dbReference type="Proteomes" id="UP000034050">
    <property type="component" value="Unassembled WGS sequence"/>
</dbReference>
<protein>
    <recommendedName>
        <fullName evidence="2">Antitoxin</fullName>
    </recommendedName>
</protein>
<comment type="function">
    <text evidence="2">Antitoxin component of a type II toxin-antitoxin (TA) system.</text>
</comment>
<name>A0A0G1EXM2_9BACT</name>
<evidence type="ECO:0000256" key="1">
    <source>
        <dbReference type="ARBA" id="ARBA00009981"/>
    </source>
</evidence>
<evidence type="ECO:0000313" key="3">
    <source>
        <dbReference type="EMBL" id="KKS87696.1"/>
    </source>
</evidence>
<sequence>MNTINVSQARQNFASLIDKVFAGQEYIVMKNNIKVAKIVPFEKKGKKKKISWAAFGIWKDRWPESKSSVDIVNEWRRKEERRSYDR</sequence>
<reference evidence="3 4" key="1">
    <citation type="journal article" date="2015" name="Nature">
        <title>rRNA introns, odd ribosomes, and small enigmatic genomes across a large radiation of phyla.</title>
        <authorList>
            <person name="Brown C.T."/>
            <person name="Hug L.A."/>
            <person name="Thomas B.C."/>
            <person name="Sharon I."/>
            <person name="Castelle C.J."/>
            <person name="Singh A."/>
            <person name="Wilkins M.J."/>
            <person name="Williams K.H."/>
            <person name="Banfield J.F."/>
        </authorList>
    </citation>
    <scope>NUCLEOTIDE SEQUENCE [LARGE SCALE GENOMIC DNA]</scope>
</reference>
<proteinExistence type="inferred from homology"/>
<dbReference type="STRING" id="1618446.UV61_C0001G0103"/>
<comment type="similarity">
    <text evidence="1 2">Belongs to the phD/YefM antitoxin family.</text>
</comment>
<accession>A0A0G1EXM2</accession>
<dbReference type="InterPro" id="IPR006442">
    <property type="entry name" value="Antitoxin_Phd/YefM"/>
</dbReference>